<gene>
    <name evidence="17" type="ORF">BD410DRAFT_760842</name>
</gene>
<protein>
    <recommendedName>
        <fullName evidence="16">THIF-type NAD/FAD binding fold domain-containing protein</fullName>
    </recommendedName>
</protein>
<keyword evidence="18" id="KW-1185">Reference proteome</keyword>
<name>A0A4Y7QJ88_9AGAM</name>
<dbReference type="InterPro" id="IPR000594">
    <property type="entry name" value="ThiF_NAD_FAD-bd"/>
</dbReference>
<dbReference type="PANTHER" id="PTHR43267:SF2">
    <property type="entry name" value="TRNA THREONYLCARBAMOYLADENOSINE DEHYDRATASE 1-RELATED"/>
    <property type="match status" value="1"/>
</dbReference>
<dbReference type="VEuPathDB" id="FungiDB:BD410DRAFT_760842"/>
<evidence type="ECO:0000256" key="8">
    <source>
        <dbReference type="ARBA" id="ARBA00022840"/>
    </source>
</evidence>
<dbReference type="InterPro" id="IPR045886">
    <property type="entry name" value="ThiF/MoeB/HesA"/>
</dbReference>
<dbReference type="Gene3D" id="3.40.50.720">
    <property type="entry name" value="NAD(P)-binding Rossmann-like Domain"/>
    <property type="match status" value="1"/>
</dbReference>
<comment type="similarity">
    <text evidence="3">Belongs to the HesA/MoeB/ThiF family.</text>
</comment>
<feature type="region of interest" description="Disordered" evidence="14">
    <location>
        <begin position="44"/>
        <end position="73"/>
    </location>
</feature>
<evidence type="ECO:0000256" key="13">
    <source>
        <dbReference type="SAM" id="Coils"/>
    </source>
</evidence>
<keyword evidence="7" id="KW-1000">Mitochondrion outer membrane</keyword>
<dbReference type="GO" id="GO:0061503">
    <property type="term" value="F:tRNA threonylcarbamoyladenosine dehydratase"/>
    <property type="evidence" value="ECO:0007669"/>
    <property type="project" value="TreeGrafter"/>
</dbReference>
<evidence type="ECO:0000256" key="9">
    <source>
        <dbReference type="ARBA" id="ARBA00022989"/>
    </source>
</evidence>
<dbReference type="GO" id="GO:0008641">
    <property type="term" value="F:ubiquitin-like modifier activating enzyme activity"/>
    <property type="evidence" value="ECO:0007669"/>
    <property type="project" value="InterPro"/>
</dbReference>
<dbReference type="OrthoDB" id="10265862at2759"/>
<comment type="subcellular location">
    <subcellularLocation>
        <location evidence="1">Mitochondrion membrane</location>
        <topology evidence="1">Multi-pass membrane protein</topology>
    </subcellularLocation>
    <subcellularLocation>
        <location evidence="2">Mitochondrion outer membrane</location>
    </subcellularLocation>
</comment>
<feature type="compositionally biased region" description="Basic and acidic residues" evidence="14">
    <location>
        <begin position="62"/>
        <end position="73"/>
    </location>
</feature>
<dbReference type="AlphaFoldDB" id="A0A4Y7QJ88"/>
<keyword evidence="5 15" id="KW-0812">Transmembrane</keyword>
<keyword evidence="10" id="KW-0496">Mitochondrion</keyword>
<dbReference type="STRING" id="50990.A0A4Y7QJ88"/>
<keyword evidence="11 15" id="KW-0472">Membrane</keyword>
<feature type="domain" description="THIF-type NAD/FAD binding fold" evidence="16">
    <location>
        <begin position="106"/>
        <end position="370"/>
    </location>
</feature>
<dbReference type="Proteomes" id="UP000294933">
    <property type="component" value="Unassembled WGS sequence"/>
</dbReference>
<dbReference type="Pfam" id="PF00899">
    <property type="entry name" value="ThiF"/>
    <property type="match status" value="1"/>
</dbReference>
<evidence type="ECO:0000256" key="15">
    <source>
        <dbReference type="SAM" id="Phobius"/>
    </source>
</evidence>
<evidence type="ECO:0000313" key="17">
    <source>
        <dbReference type="EMBL" id="TDL27714.1"/>
    </source>
</evidence>
<evidence type="ECO:0000256" key="5">
    <source>
        <dbReference type="ARBA" id="ARBA00022692"/>
    </source>
</evidence>
<reference evidence="17 18" key="1">
    <citation type="submission" date="2018-06" db="EMBL/GenBank/DDBJ databases">
        <title>A transcriptomic atlas of mushroom development highlights an independent origin of complex multicellularity.</title>
        <authorList>
            <consortium name="DOE Joint Genome Institute"/>
            <person name="Krizsan K."/>
            <person name="Almasi E."/>
            <person name="Merenyi Z."/>
            <person name="Sahu N."/>
            <person name="Viragh M."/>
            <person name="Koszo T."/>
            <person name="Mondo S."/>
            <person name="Kiss B."/>
            <person name="Balint B."/>
            <person name="Kues U."/>
            <person name="Barry K."/>
            <person name="Hegedus J.C."/>
            <person name="Henrissat B."/>
            <person name="Johnson J."/>
            <person name="Lipzen A."/>
            <person name="Ohm R."/>
            <person name="Nagy I."/>
            <person name="Pangilinan J."/>
            <person name="Yan J."/>
            <person name="Xiong Y."/>
            <person name="Grigoriev I.V."/>
            <person name="Hibbett D.S."/>
            <person name="Nagy L.G."/>
        </authorList>
    </citation>
    <scope>NUCLEOTIDE SEQUENCE [LARGE SCALE GENOMIC DNA]</scope>
    <source>
        <strain evidence="17 18">SZMC22713</strain>
    </source>
</reference>
<organism evidence="17 18">
    <name type="scientific">Rickenella mellea</name>
    <dbReference type="NCBI Taxonomy" id="50990"/>
    <lineage>
        <taxon>Eukaryota</taxon>
        <taxon>Fungi</taxon>
        <taxon>Dikarya</taxon>
        <taxon>Basidiomycota</taxon>
        <taxon>Agaricomycotina</taxon>
        <taxon>Agaricomycetes</taxon>
        <taxon>Hymenochaetales</taxon>
        <taxon>Rickenellaceae</taxon>
        <taxon>Rickenella</taxon>
    </lineage>
</organism>
<feature type="compositionally biased region" description="Polar residues" evidence="14">
    <location>
        <begin position="45"/>
        <end position="54"/>
    </location>
</feature>
<dbReference type="SUPFAM" id="SSF69572">
    <property type="entry name" value="Activating enzymes of the ubiquitin-like proteins"/>
    <property type="match status" value="1"/>
</dbReference>
<keyword evidence="6" id="KW-0547">Nucleotide-binding</keyword>
<dbReference type="GO" id="GO:0005741">
    <property type="term" value="C:mitochondrial outer membrane"/>
    <property type="evidence" value="ECO:0007669"/>
    <property type="project" value="UniProtKB-SubCell"/>
</dbReference>
<evidence type="ECO:0000313" key="18">
    <source>
        <dbReference type="Proteomes" id="UP000294933"/>
    </source>
</evidence>
<proteinExistence type="inferred from homology"/>
<evidence type="ECO:0000256" key="3">
    <source>
        <dbReference type="ARBA" id="ARBA00009919"/>
    </source>
</evidence>
<comment type="function">
    <text evidence="12">Catalyzes the ATP-dependent dehydration of threonylcarbamoyladenosine at position 37 (t(6)A37) to form cyclic t(6)A37 (ct(6)A37) in tRNAs that read codons beginning with adenine.</text>
</comment>
<keyword evidence="13" id="KW-0175">Coiled coil</keyword>
<dbReference type="GO" id="GO:0005524">
    <property type="term" value="F:ATP binding"/>
    <property type="evidence" value="ECO:0007669"/>
    <property type="project" value="UniProtKB-KW"/>
</dbReference>
<evidence type="ECO:0000256" key="11">
    <source>
        <dbReference type="ARBA" id="ARBA00023136"/>
    </source>
</evidence>
<feature type="transmembrane region" description="Helical" evidence="15">
    <location>
        <begin position="12"/>
        <end position="32"/>
    </location>
</feature>
<accession>A0A4Y7QJ88</accession>
<evidence type="ECO:0000256" key="14">
    <source>
        <dbReference type="SAM" id="MobiDB-lite"/>
    </source>
</evidence>
<keyword evidence="4" id="KW-0436">Ligase</keyword>
<dbReference type="GO" id="GO:0061504">
    <property type="term" value="P:cyclic threonylcarbamoyladenosine biosynthetic process"/>
    <property type="evidence" value="ECO:0007669"/>
    <property type="project" value="TreeGrafter"/>
</dbReference>
<keyword evidence="8" id="KW-0067">ATP-binding</keyword>
<feature type="transmembrane region" description="Helical" evidence="15">
    <location>
        <begin position="115"/>
        <end position="135"/>
    </location>
</feature>
<evidence type="ECO:0000256" key="12">
    <source>
        <dbReference type="ARBA" id="ARBA00060084"/>
    </source>
</evidence>
<dbReference type="PANTHER" id="PTHR43267">
    <property type="entry name" value="TRNA THREONYLCARBAMOYLADENOSINE DEHYDRATASE"/>
    <property type="match status" value="1"/>
</dbReference>
<dbReference type="CDD" id="cd00755">
    <property type="entry name" value="YgdL_like"/>
    <property type="match status" value="1"/>
</dbReference>
<evidence type="ECO:0000259" key="16">
    <source>
        <dbReference type="Pfam" id="PF00899"/>
    </source>
</evidence>
<sequence length="481" mass="53558">MLENYSHRTQLVFSAIAASAATAGLIGAYQTYTRVRRREKLNEDAAQSIQNSEKNLQRRAAKKPDETDNDPKARTRSLSFRNWIAEDGAYSEELILEHLKRNYSLFGEGMMRVRGATVAIVGCGGVGSWAAVMLVRSGVSRIRLIDFDYVTLSSLNRHATATLADVGTPKVACIARTLKAIARWVDVDTRVEVWRKEDGKALLDGADWVVDAIDNITTKVDLIQYCVDNKIKVFSSMGAGAKFDPTRVQIADISNTVYDPLARSVRQRLRARGVTSGVPAVYSTEVPQAALLPLDDEEFQQGNVNELAVFPDFRVRIMPVLGPLPAIFGLHIATYILCELAGKPIEMPLPVKNRKKLYEKMLRNLHSLEERHAREVEKLPEPISIRLSLDEGDVSFILEDIHHGRSLIPPHAIPVTPSLSRWDPQHPLSLENCVVFDAGELARHVAGCRDGKSPEQIWGSEVDAIVQRRRAEIGAWRQMVG</sequence>
<dbReference type="InterPro" id="IPR035985">
    <property type="entry name" value="Ubiquitin-activating_enz"/>
</dbReference>
<keyword evidence="9 15" id="KW-1133">Transmembrane helix</keyword>
<evidence type="ECO:0000256" key="2">
    <source>
        <dbReference type="ARBA" id="ARBA00004294"/>
    </source>
</evidence>
<evidence type="ECO:0000256" key="10">
    <source>
        <dbReference type="ARBA" id="ARBA00023128"/>
    </source>
</evidence>
<evidence type="ECO:0000256" key="6">
    <source>
        <dbReference type="ARBA" id="ARBA00022741"/>
    </source>
</evidence>
<evidence type="ECO:0000256" key="1">
    <source>
        <dbReference type="ARBA" id="ARBA00004225"/>
    </source>
</evidence>
<dbReference type="EMBL" id="ML170158">
    <property type="protein sequence ID" value="TDL27714.1"/>
    <property type="molecule type" value="Genomic_DNA"/>
</dbReference>
<dbReference type="FunFam" id="3.40.50.720:FF:000125">
    <property type="entry name" value="tRNA threonylcarbamoyladenosine dehydratase 2-like"/>
    <property type="match status" value="1"/>
</dbReference>
<evidence type="ECO:0000256" key="4">
    <source>
        <dbReference type="ARBA" id="ARBA00022598"/>
    </source>
</evidence>
<feature type="coiled-coil region" evidence="13">
    <location>
        <begin position="351"/>
        <end position="378"/>
    </location>
</feature>
<evidence type="ECO:0000256" key="7">
    <source>
        <dbReference type="ARBA" id="ARBA00022787"/>
    </source>
</evidence>